<sequence length="62" mass="6904">MTSNMRQKSSSRTTSFNNLDSPIEDKEWEEMLRDLSTNPAPSSSGISYSLIKDSLEDSGIFA</sequence>
<comment type="caution">
    <text evidence="2">The sequence shown here is derived from an EMBL/GenBank/DDBJ whole genome shotgun (WGS) entry which is preliminary data.</text>
</comment>
<evidence type="ECO:0000313" key="3">
    <source>
        <dbReference type="Proteomes" id="UP000789901"/>
    </source>
</evidence>
<feature type="compositionally biased region" description="Basic and acidic residues" evidence="1">
    <location>
        <begin position="23"/>
        <end position="33"/>
    </location>
</feature>
<dbReference type="EMBL" id="CAJVQB010011011">
    <property type="protein sequence ID" value="CAG8744579.1"/>
    <property type="molecule type" value="Genomic_DNA"/>
</dbReference>
<feature type="compositionally biased region" description="Polar residues" evidence="1">
    <location>
        <begin position="35"/>
        <end position="47"/>
    </location>
</feature>
<dbReference type="Proteomes" id="UP000789901">
    <property type="component" value="Unassembled WGS sequence"/>
</dbReference>
<organism evidence="2 3">
    <name type="scientific">Gigaspora margarita</name>
    <dbReference type="NCBI Taxonomy" id="4874"/>
    <lineage>
        <taxon>Eukaryota</taxon>
        <taxon>Fungi</taxon>
        <taxon>Fungi incertae sedis</taxon>
        <taxon>Mucoromycota</taxon>
        <taxon>Glomeromycotina</taxon>
        <taxon>Glomeromycetes</taxon>
        <taxon>Diversisporales</taxon>
        <taxon>Gigasporaceae</taxon>
        <taxon>Gigaspora</taxon>
    </lineage>
</organism>
<keyword evidence="3" id="KW-1185">Reference proteome</keyword>
<evidence type="ECO:0000256" key="1">
    <source>
        <dbReference type="SAM" id="MobiDB-lite"/>
    </source>
</evidence>
<proteinExistence type="predicted"/>
<feature type="region of interest" description="Disordered" evidence="1">
    <location>
        <begin position="1"/>
        <end position="49"/>
    </location>
</feature>
<reference evidence="2 3" key="1">
    <citation type="submission" date="2021-06" db="EMBL/GenBank/DDBJ databases">
        <authorList>
            <person name="Kallberg Y."/>
            <person name="Tangrot J."/>
            <person name="Rosling A."/>
        </authorList>
    </citation>
    <scope>NUCLEOTIDE SEQUENCE [LARGE SCALE GENOMIC DNA]</scope>
    <source>
        <strain evidence="2 3">120-4 pot B 10/14</strain>
    </source>
</reference>
<protein>
    <submittedName>
        <fullName evidence="2">32414_t:CDS:1</fullName>
    </submittedName>
</protein>
<gene>
    <name evidence="2" type="ORF">GMARGA_LOCUS15729</name>
</gene>
<feature type="compositionally biased region" description="Polar residues" evidence="1">
    <location>
        <begin position="1"/>
        <end position="20"/>
    </location>
</feature>
<accession>A0ABN7V8M9</accession>
<name>A0ABN7V8M9_GIGMA</name>
<evidence type="ECO:0000313" key="2">
    <source>
        <dbReference type="EMBL" id="CAG8744579.1"/>
    </source>
</evidence>